<proteinExistence type="predicted"/>
<name>E3FLR8_STIAD</name>
<reference evidence="1 2" key="1">
    <citation type="journal article" date="2011" name="Mol. Biol. Evol.">
        <title>Comparative genomic analysis of fruiting body formation in Myxococcales.</title>
        <authorList>
            <person name="Huntley S."/>
            <person name="Hamann N."/>
            <person name="Wegener-Feldbrugge S."/>
            <person name="Treuner-Lange A."/>
            <person name="Kube M."/>
            <person name="Reinhardt R."/>
            <person name="Klages S."/>
            <person name="Muller R."/>
            <person name="Ronning C.M."/>
            <person name="Nierman W.C."/>
            <person name="Sogaard-Andersen L."/>
        </authorList>
    </citation>
    <scope>NUCLEOTIDE SEQUENCE [LARGE SCALE GENOMIC DNA]</scope>
    <source>
        <strain evidence="1 2">DW4/3-1</strain>
    </source>
</reference>
<dbReference type="PANTHER" id="PTHR32305:SF15">
    <property type="entry name" value="PROTEIN RHSA-RELATED"/>
    <property type="match status" value="1"/>
</dbReference>
<dbReference type="NCBIfam" id="TIGR03696">
    <property type="entry name" value="Rhs_assc_core"/>
    <property type="match status" value="1"/>
</dbReference>
<dbReference type="InterPro" id="IPR022385">
    <property type="entry name" value="Rhs_assc_core"/>
</dbReference>
<dbReference type="AlphaFoldDB" id="E3FLR8"/>
<gene>
    <name evidence="1" type="ordered locus">STAUR_7762</name>
</gene>
<dbReference type="PANTHER" id="PTHR32305">
    <property type="match status" value="1"/>
</dbReference>
<dbReference type="OrthoDB" id="5458729at2"/>
<dbReference type="InterPro" id="IPR050708">
    <property type="entry name" value="T6SS_VgrG/RHS"/>
</dbReference>
<sequence length="180" mass="20126">MQPSNDRVSVHFNSNAGNCCPEANGTLDCTMTCNYEGVTVAGYEYRRFQTGAQPFWTPLRFPGQYYDEETDLFENWNRYYDPSIGRYLQAEPLLHQPWYIVTAIGRALRVPTYAYALNDPLGFVDENGLQAVDSMTAICARNPAYCNLLTAGGGAAGAAGGWCCGRQCWISMRILWSFLL</sequence>
<dbReference type="KEGG" id="sur:STAUR_7762"/>
<dbReference type="Proteomes" id="UP000001351">
    <property type="component" value="Chromosome"/>
</dbReference>
<dbReference type="HOGENOM" id="CLU_1495338_0_0_7"/>
<dbReference type="EMBL" id="CP002271">
    <property type="protein sequence ID" value="ADO75517.1"/>
    <property type="molecule type" value="Genomic_DNA"/>
</dbReference>
<dbReference type="Gene3D" id="2.180.10.10">
    <property type="entry name" value="RHS repeat-associated core"/>
    <property type="match status" value="1"/>
</dbReference>
<dbReference type="eggNOG" id="COG3209">
    <property type="taxonomic scope" value="Bacteria"/>
</dbReference>
<evidence type="ECO:0000313" key="1">
    <source>
        <dbReference type="EMBL" id="ADO75517.1"/>
    </source>
</evidence>
<dbReference type="STRING" id="378806.STAUR_7762"/>
<evidence type="ECO:0000313" key="2">
    <source>
        <dbReference type="Proteomes" id="UP000001351"/>
    </source>
</evidence>
<accession>E3FLR8</accession>
<keyword evidence="2" id="KW-1185">Reference proteome</keyword>
<protein>
    <submittedName>
        <fullName evidence="1">Rhs family protein</fullName>
    </submittedName>
</protein>
<organism evidence="1 2">
    <name type="scientific">Stigmatella aurantiaca (strain DW4/3-1)</name>
    <dbReference type="NCBI Taxonomy" id="378806"/>
    <lineage>
        <taxon>Bacteria</taxon>
        <taxon>Pseudomonadati</taxon>
        <taxon>Myxococcota</taxon>
        <taxon>Myxococcia</taxon>
        <taxon>Myxococcales</taxon>
        <taxon>Cystobacterineae</taxon>
        <taxon>Archangiaceae</taxon>
        <taxon>Stigmatella</taxon>
    </lineage>
</organism>